<evidence type="ECO:0000313" key="4">
    <source>
        <dbReference type="Proteomes" id="UP000247781"/>
    </source>
</evidence>
<accession>A0A318HFZ8</accession>
<organism evidence="3 4">
    <name type="scientific">Mycolicibacterium moriokaense</name>
    <dbReference type="NCBI Taxonomy" id="39691"/>
    <lineage>
        <taxon>Bacteria</taxon>
        <taxon>Bacillati</taxon>
        <taxon>Actinomycetota</taxon>
        <taxon>Actinomycetes</taxon>
        <taxon>Mycobacteriales</taxon>
        <taxon>Mycobacteriaceae</taxon>
        <taxon>Mycolicibacterium</taxon>
    </lineage>
</organism>
<evidence type="ECO:0000256" key="1">
    <source>
        <dbReference type="SAM" id="MobiDB-lite"/>
    </source>
</evidence>
<keyword evidence="4" id="KW-1185">Reference proteome</keyword>
<evidence type="ECO:0000256" key="2">
    <source>
        <dbReference type="SAM" id="Phobius"/>
    </source>
</evidence>
<gene>
    <name evidence="3" type="ORF">C8E89_10985</name>
</gene>
<dbReference type="EMBL" id="QJJU01000009">
    <property type="protein sequence ID" value="PXX08069.1"/>
    <property type="molecule type" value="Genomic_DNA"/>
</dbReference>
<protein>
    <recommendedName>
        <fullName evidence="5">DUF5666 domain-containing protein</fullName>
    </recommendedName>
</protein>
<dbReference type="AlphaFoldDB" id="A0A318HFZ8"/>
<feature type="region of interest" description="Disordered" evidence="1">
    <location>
        <begin position="65"/>
        <end position="99"/>
    </location>
</feature>
<keyword evidence="2" id="KW-0812">Transmembrane</keyword>
<feature type="compositionally biased region" description="Gly residues" evidence="1">
    <location>
        <begin position="73"/>
        <end position="93"/>
    </location>
</feature>
<proteinExistence type="predicted"/>
<sequence length="193" mass="19034">MNGLHCGRMTTEQIGDEREVWGAPQPSPRRWGLRTTAAAVGVATVIAAIGGAAIYAATEGSSHAFGGPHQASGQGGGIPAGPGGRHGSGGGPGPAAVGPTSLHGEFVVPDGAGGYSTVLTQTGTVTAISPTSITVRSEDGFSQTYVIPSTAGNAGAPFAMDDPVVVRATRNGQTATVTNIGNPQLDGPGRPPN</sequence>
<name>A0A318HFZ8_9MYCO</name>
<reference evidence="3 4" key="2">
    <citation type="submission" date="2018-06" db="EMBL/GenBank/DDBJ databases">
        <title>Sequencing of bacterial isolates from soil warming experiment in Harvard Forest, Massachusetts, USA.</title>
        <authorList>
            <person name="Deangelis K.PhD."/>
        </authorList>
    </citation>
    <scope>NUCLEOTIDE SEQUENCE [LARGE SCALE GENOMIC DNA]</scope>
    <source>
        <strain evidence="3 4">GAS496</strain>
    </source>
</reference>
<evidence type="ECO:0000313" key="3">
    <source>
        <dbReference type="EMBL" id="PXX08069.1"/>
    </source>
</evidence>
<evidence type="ECO:0008006" key="5">
    <source>
        <dbReference type="Google" id="ProtNLM"/>
    </source>
</evidence>
<reference evidence="4" key="1">
    <citation type="submission" date="2018-05" db="EMBL/GenBank/DDBJ databases">
        <authorList>
            <person name="Deangelis K."/>
            <person name="Huntemann M."/>
            <person name="Clum A."/>
            <person name="Pillay M."/>
            <person name="Palaniappan K."/>
            <person name="Varghese N."/>
            <person name="Mikhailova N."/>
            <person name="Stamatis D."/>
            <person name="Reddy T."/>
            <person name="Daum C."/>
            <person name="Shapiro N."/>
            <person name="Ivanova N."/>
            <person name="Kyrpides N."/>
            <person name="Woyke T."/>
        </authorList>
    </citation>
    <scope>NUCLEOTIDE SEQUENCE [LARGE SCALE GENOMIC DNA]</scope>
    <source>
        <strain evidence="4">GAS496</strain>
    </source>
</reference>
<comment type="caution">
    <text evidence="3">The sequence shown here is derived from an EMBL/GenBank/DDBJ whole genome shotgun (WGS) entry which is preliminary data.</text>
</comment>
<keyword evidence="2" id="KW-0472">Membrane</keyword>
<dbReference type="Proteomes" id="UP000247781">
    <property type="component" value="Unassembled WGS sequence"/>
</dbReference>
<keyword evidence="2" id="KW-1133">Transmembrane helix</keyword>
<feature type="transmembrane region" description="Helical" evidence="2">
    <location>
        <begin position="37"/>
        <end position="57"/>
    </location>
</feature>